<reference evidence="4 5" key="1">
    <citation type="journal article" date="2022" name="BMC Genomics">
        <title>Comparative genome analysis of mycobacteria focusing on tRNA and non-coding RNA.</title>
        <authorList>
            <person name="Behra P.R.K."/>
            <person name="Pettersson B.M.F."/>
            <person name="Ramesh M."/>
            <person name="Das S."/>
            <person name="Dasgupta S."/>
            <person name="Kirsebom L.A."/>
        </authorList>
    </citation>
    <scope>NUCLEOTIDE SEQUENCE [LARGE SCALE GENOMIC DNA]</scope>
    <source>
        <strain evidence="4 5">DSM 44078</strain>
    </source>
</reference>
<feature type="domain" description="Peptidase C39-like" evidence="3">
    <location>
        <begin position="169"/>
        <end position="316"/>
    </location>
</feature>
<feature type="compositionally biased region" description="Polar residues" evidence="1">
    <location>
        <begin position="70"/>
        <end position="90"/>
    </location>
</feature>
<feature type="signal peptide" evidence="2">
    <location>
        <begin position="1"/>
        <end position="21"/>
    </location>
</feature>
<feature type="chain" id="PRO_5047136595" evidence="2">
    <location>
        <begin position="22"/>
        <end position="407"/>
    </location>
</feature>
<evidence type="ECO:0000256" key="2">
    <source>
        <dbReference type="SAM" id="SignalP"/>
    </source>
</evidence>
<dbReference type="Pfam" id="PF13529">
    <property type="entry name" value="Peptidase_C39_2"/>
    <property type="match status" value="1"/>
</dbReference>
<dbReference type="Proteomes" id="UP001526201">
    <property type="component" value="Unassembled WGS sequence"/>
</dbReference>
<evidence type="ECO:0000256" key="1">
    <source>
        <dbReference type="SAM" id="MobiDB-lite"/>
    </source>
</evidence>
<evidence type="ECO:0000259" key="3">
    <source>
        <dbReference type="Pfam" id="PF13529"/>
    </source>
</evidence>
<accession>A0ABT3CM98</accession>
<evidence type="ECO:0000313" key="4">
    <source>
        <dbReference type="EMBL" id="MCV7230560.1"/>
    </source>
</evidence>
<gene>
    <name evidence="4" type="ORF">H7J73_31595</name>
</gene>
<dbReference type="InterPro" id="IPR039564">
    <property type="entry name" value="Peptidase_C39-like"/>
</dbReference>
<dbReference type="RefSeq" id="WP_264071851.1">
    <property type="nucleotide sequence ID" value="NZ_JACKTY010000051.1"/>
</dbReference>
<dbReference type="EMBL" id="JACKTY010000051">
    <property type="protein sequence ID" value="MCV7230560.1"/>
    <property type="molecule type" value="Genomic_DNA"/>
</dbReference>
<proteinExistence type="predicted"/>
<feature type="compositionally biased region" description="Low complexity" evidence="1">
    <location>
        <begin position="29"/>
        <end position="69"/>
    </location>
</feature>
<organism evidence="4 5">
    <name type="scientific">Mycolicibacterium komossense</name>
    <dbReference type="NCBI Taxonomy" id="1779"/>
    <lineage>
        <taxon>Bacteria</taxon>
        <taxon>Bacillati</taxon>
        <taxon>Actinomycetota</taxon>
        <taxon>Actinomycetes</taxon>
        <taxon>Mycobacteriales</taxon>
        <taxon>Mycobacteriaceae</taxon>
        <taxon>Mycolicibacterium</taxon>
    </lineage>
</organism>
<comment type="caution">
    <text evidence="4">The sequence shown here is derived from an EMBL/GenBank/DDBJ whole genome shotgun (WGS) entry which is preliminary data.</text>
</comment>
<sequence length="407" mass="42083">MKSIARTSACSFALGVGLAIAAGGGAAVADASPIDSGSTSSASPAASSGNTGAGAQSSSAQARRGQPSSTAGPSRLSPQSGRVSAQSTKAVSDEVSAATSVVRIARSSGPAVVRAAGVIAPPVTPNVPVSPTAPVTQTVVGAVTSAARDVEQGRMYGNPALNSKYWVAQSSSNCVLMATAMVIGQLTGKTPTEAQIVFEASTTPSVDPDRAGRNMYLGLKSNEGVDRQDAMKLLANHGINSTLTTYPGDPDAALEVVKAALDRPDQAVMVSIDADYIWSRLDPRQRPTADVANTTNHMVALVGVDTSTNTVYLNDSGWDTVNPATGRPWGQNEAVPLDVFIKAWSAGDYRTIVATADGDPKPQTAWVNIAPRRDTLHYTVNTPSSLSDLRTEDPDAAAHWVHYRNNA</sequence>
<protein>
    <submittedName>
        <fullName evidence="4">C39 family peptidase</fullName>
    </submittedName>
</protein>
<keyword evidence="2" id="KW-0732">Signal</keyword>
<feature type="region of interest" description="Disordered" evidence="1">
    <location>
        <begin position="29"/>
        <end position="90"/>
    </location>
</feature>
<keyword evidence="5" id="KW-1185">Reference proteome</keyword>
<name>A0ABT3CM98_9MYCO</name>
<evidence type="ECO:0000313" key="5">
    <source>
        <dbReference type="Proteomes" id="UP001526201"/>
    </source>
</evidence>